<sequence length="158" mass="16717">MMEYWSTRSVRERLLILCAGLLATALLANVLIVRPLLAARESAEASLAVASRTLDAVVAARPAGSGRGTDLPVASVSGEDLRARLVDLASQRGLAVSRLQSNERGAIIIQFDQASVQSLFSWLEMAERQLGAQPTQASVFADASGTVRASFEFRGGGS</sequence>
<accession>A0A059F9G6</accession>
<dbReference type="STRING" id="1280952.HJA_13290"/>
<evidence type="ECO:0000256" key="8">
    <source>
        <dbReference type="ARBA" id="ARBA00022989"/>
    </source>
</evidence>
<dbReference type="Gene3D" id="3.30.1360.100">
    <property type="entry name" value="General secretion pathway protein M, EpsM"/>
    <property type="match status" value="1"/>
</dbReference>
<organism evidence="10 11">
    <name type="scientific">Hyphomonas jannaschiana VP2</name>
    <dbReference type="NCBI Taxonomy" id="1280952"/>
    <lineage>
        <taxon>Bacteria</taxon>
        <taxon>Pseudomonadati</taxon>
        <taxon>Pseudomonadota</taxon>
        <taxon>Alphaproteobacteria</taxon>
        <taxon>Hyphomonadales</taxon>
        <taxon>Hyphomonadaceae</taxon>
        <taxon>Hyphomonas</taxon>
    </lineage>
</organism>
<keyword evidence="6" id="KW-0812">Transmembrane</keyword>
<evidence type="ECO:0000256" key="6">
    <source>
        <dbReference type="ARBA" id="ARBA00022692"/>
    </source>
</evidence>
<keyword evidence="5" id="KW-0997">Cell inner membrane</keyword>
<evidence type="ECO:0000256" key="2">
    <source>
        <dbReference type="ARBA" id="ARBA00010637"/>
    </source>
</evidence>
<dbReference type="GO" id="GO:0015628">
    <property type="term" value="P:protein secretion by the type II secretion system"/>
    <property type="evidence" value="ECO:0007669"/>
    <property type="project" value="InterPro"/>
</dbReference>
<dbReference type="InterPro" id="IPR023229">
    <property type="entry name" value="T2SS_M_periplasmic_sf"/>
</dbReference>
<name>A0A059F9G6_9PROT</name>
<comment type="subcellular location">
    <subcellularLocation>
        <location evidence="1">Cell inner membrane</location>
        <topology evidence="1">Single-pass membrane protein</topology>
    </subcellularLocation>
</comment>
<evidence type="ECO:0000256" key="7">
    <source>
        <dbReference type="ARBA" id="ARBA00022927"/>
    </source>
</evidence>
<dbReference type="Proteomes" id="UP000024816">
    <property type="component" value="Unassembled WGS sequence"/>
</dbReference>
<gene>
    <name evidence="10" type="ORF">HJA_13290</name>
</gene>
<evidence type="ECO:0000256" key="5">
    <source>
        <dbReference type="ARBA" id="ARBA00022519"/>
    </source>
</evidence>
<evidence type="ECO:0000313" key="11">
    <source>
        <dbReference type="Proteomes" id="UP000024816"/>
    </source>
</evidence>
<proteinExistence type="inferred from homology"/>
<evidence type="ECO:0000256" key="3">
    <source>
        <dbReference type="ARBA" id="ARBA00022448"/>
    </source>
</evidence>
<keyword evidence="9" id="KW-0472">Membrane</keyword>
<protein>
    <submittedName>
        <fullName evidence="10">General secretion pathway M protein</fullName>
    </submittedName>
</protein>
<keyword evidence="3" id="KW-0813">Transport</keyword>
<evidence type="ECO:0000256" key="4">
    <source>
        <dbReference type="ARBA" id="ARBA00022475"/>
    </source>
</evidence>
<keyword evidence="8" id="KW-1133">Transmembrane helix</keyword>
<evidence type="ECO:0000256" key="1">
    <source>
        <dbReference type="ARBA" id="ARBA00004377"/>
    </source>
</evidence>
<reference evidence="10 11" key="1">
    <citation type="journal article" date="2014" name="Antonie Van Leeuwenhoek">
        <title>Hyphomonas beringensis sp. nov. and Hyphomonas chukchiensis sp. nov., isolated from surface seawater of the Bering Sea and Chukchi Sea.</title>
        <authorList>
            <person name="Li C."/>
            <person name="Lai Q."/>
            <person name="Li G."/>
            <person name="Dong C."/>
            <person name="Wang J."/>
            <person name="Liao Y."/>
            <person name="Shao Z."/>
        </authorList>
    </citation>
    <scope>NUCLEOTIDE SEQUENCE [LARGE SCALE GENOMIC DNA]</scope>
    <source>
        <strain evidence="10 11">VP2</strain>
    </source>
</reference>
<keyword evidence="7" id="KW-0653">Protein transport</keyword>
<dbReference type="OrthoDB" id="7619790at2"/>
<dbReference type="GO" id="GO:0005886">
    <property type="term" value="C:plasma membrane"/>
    <property type="evidence" value="ECO:0007669"/>
    <property type="project" value="UniProtKB-SubCell"/>
</dbReference>
<comment type="similarity">
    <text evidence="2">Belongs to the GSP M family.</text>
</comment>
<dbReference type="eggNOG" id="COG3149">
    <property type="taxonomic scope" value="Bacteria"/>
</dbReference>
<comment type="caution">
    <text evidence="10">The sequence shown here is derived from an EMBL/GenBank/DDBJ whole genome shotgun (WGS) entry which is preliminary data.</text>
</comment>
<dbReference type="SUPFAM" id="SSF103054">
    <property type="entry name" value="General secretion pathway protein M, EpsM"/>
    <property type="match status" value="1"/>
</dbReference>
<evidence type="ECO:0000256" key="9">
    <source>
        <dbReference type="ARBA" id="ARBA00023136"/>
    </source>
</evidence>
<dbReference type="RefSeq" id="WP_035583143.1">
    <property type="nucleotide sequence ID" value="NZ_ARYJ01000009.1"/>
</dbReference>
<dbReference type="Pfam" id="PF04612">
    <property type="entry name" value="T2SSM"/>
    <property type="match status" value="1"/>
</dbReference>
<dbReference type="EMBL" id="ARYJ01000009">
    <property type="protein sequence ID" value="KCZ87178.1"/>
    <property type="molecule type" value="Genomic_DNA"/>
</dbReference>
<dbReference type="InterPro" id="IPR007690">
    <property type="entry name" value="T2SS_GspM"/>
</dbReference>
<dbReference type="PATRIC" id="fig|1280952.3.peg.2659"/>
<dbReference type="GO" id="GO:0015627">
    <property type="term" value="C:type II protein secretion system complex"/>
    <property type="evidence" value="ECO:0007669"/>
    <property type="project" value="InterPro"/>
</dbReference>
<dbReference type="AlphaFoldDB" id="A0A059F9G6"/>
<keyword evidence="4" id="KW-1003">Cell membrane</keyword>
<keyword evidence="11" id="KW-1185">Reference proteome</keyword>
<evidence type="ECO:0000313" key="10">
    <source>
        <dbReference type="EMBL" id="KCZ87178.1"/>
    </source>
</evidence>